<keyword evidence="2" id="KW-1185">Reference proteome</keyword>
<organism evidence="1 2">
    <name type="scientific">Parerythrobacter lacustris</name>
    <dbReference type="NCBI Taxonomy" id="2969984"/>
    <lineage>
        <taxon>Bacteria</taxon>
        <taxon>Pseudomonadati</taxon>
        <taxon>Pseudomonadota</taxon>
        <taxon>Alphaproteobacteria</taxon>
        <taxon>Sphingomonadales</taxon>
        <taxon>Erythrobacteraceae</taxon>
        <taxon>Parerythrobacter</taxon>
    </lineage>
</organism>
<evidence type="ECO:0000313" key="2">
    <source>
        <dbReference type="Proteomes" id="UP001206067"/>
    </source>
</evidence>
<reference evidence="1 2" key="1">
    <citation type="submission" date="2022-08" db="EMBL/GenBank/DDBJ databases">
        <title>Polyphasic taxonomy analysis of Qipengyuania sp.RS5-5.</title>
        <authorList>
            <person name="Xamxidin M."/>
            <person name="Wu M."/>
        </authorList>
    </citation>
    <scope>NUCLEOTIDE SEQUENCE [LARGE SCALE GENOMIC DNA]</scope>
    <source>
        <strain evidence="1 2">RS5-5</strain>
    </source>
</reference>
<dbReference type="Proteomes" id="UP001206067">
    <property type="component" value="Unassembled WGS sequence"/>
</dbReference>
<proteinExistence type="predicted"/>
<gene>
    <name evidence="1" type="ORF">NSO95_05990</name>
</gene>
<sequence length="221" mass="23922">MTGMPWQVKGEKETFPASALTATVLCERHNNALAPIDQFGLRTFNAIIEACDYALGSRHSGRVLHSLISGDGMELWLYKLLAGIHFGGIAAADGGLLRDTCSFPLDELVTSLTTGTLPDQAGFWIASNLGLVERGHISVGPLIDAAKNSNVGVQVRFGPIQFEATLVAPAITTSHLEKLAPMKRPRILDFVGPARDSRVILSWPGLAREVRRLEVKLEPQD</sequence>
<evidence type="ECO:0000313" key="1">
    <source>
        <dbReference type="EMBL" id="MCR2833487.1"/>
    </source>
</evidence>
<dbReference type="EMBL" id="JANKHH010000003">
    <property type="protein sequence ID" value="MCR2833487.1"/>
    <property type="molecule type" value="Genomic_DNA"/>
</dbReference>
<accession>A0ABT1XPH3</accession>
<dbReference type="RefSeq" id="WP_257595251.1">
    <property type="nucleotide sequence ID" value="NZ_JANKHH010000003.1"/>
</dbReference>
<protein>
    <submittedName>
        <fullName evidence="1">Uncharacterized protein</fullName>
    </submittedName>
</protein>
<comment type="caution">
    <text evidence="1">The sequence shown here is derived from an EMBL/GenBank/DDBJ whole genome shotgun (WGS) entry which is preliminary data.</text>
</comment>
<name>A0ABT1XPH3_9SPHN</name>